<dbReference type="EMBL" id="JBJKFK010001362">
    <property type="protein sequence ID" value="KAL3313290.1"/>
    <property type="molecule type" value="Genomic_DNA"/>
</dbReference>
<evidence type="ECO:0008006" key="3">
    <source>
        <dbReference type="Google" id="ProtNLM"/>
    </source>
</evidence>
<protein>
    <recommendedName>
        <fullName evidence="3">Reverse transcriptase domain-containing protein</fullName>
    </recommendedName>
</protein>
<sequence length="109" mass="12384">MAMAGRKIFSKIDCQKAFWQIPMKKEDIKKTPIITPITCGYRGNLTEQRMMNFKIIQVNSTELSVPAILLDENSDGAVSFNEPRPRPDFTSPCHRYDVLGEGSKKKVVH</sequence>
<feature type="non-terminal residue" evidence="1">
    <location>
        <position position="109"/>
    </location>
</feature>
<organism evidence="1 2">
    <name type="scientific">Cichlidogyrus casuarinus</name>
    <dbReference type="NCBI Taxonomy" id="1844966"/>
    <lineage>
        <taxon>Eukaryota</taxon>
        <taxon>Metazoa</taxon>
        <taxon>Spiralia</taxon>
        <taxon>Lophotrochozoa</taxon>
        <taxon>Platyhelminthes</taxon>
        <taxon>Monogenea</taxon>
        <taxon>Monopisthocotylea</taxon>
        <taxon>Dactylogyridea</taxon>
        <taxon>Ancyrocephalidae</taxon>
        <taxon>Cichlidogyrus</taxon>
    </lineage>
</organism>
<dbReference type="Gene3D" id="3.30.70.270">
    <property type="match status" value="1"/>
</dbReference>
<reference evidence="1 2" key="1">
    <citation type="submission" date="2024-11" db="EMBL/GenBank/DDBJ databases">
        <title>Adaptive evolution of stress response genes in parasites aligns with host niche diversity.</title>
        <authorList>
            <person name="Hahn C."/>
            <person name="Resl P."/>
        </authorList>
    </citation>
    <scope>NUCLEOTIDE SEQUENCE [LARGE SCALE GENOMIC DNA]</scope>
    <source>
        <strain evidence="1">EGGRZ-B1_66</strain>
        <tissue evidence="1">Body</tissue>
    </source>
</reference>
<gene>
    <name evidence="1" type="ORF">Ciccas_008109</name>
</gene>
<dbReference type="InterPro" id="IPR043128">
    <property type="entry name" value="Rev_trsase/Diguanyl_cyclase"/>
</dbReference>
<evidence type="ECO:0000313" key="2">
    <source>
        <dbReference type="Proteomes" id="UP001626550"/>
    </source>
</evidence>
<dbReference type="SUPFAM" id="SSF56672">
    <property type="entry name" value="DNA/RNA polymerases"/>
    <property type="match status" value="1"/>
</dbReference>
<name>A0ABD2Q0Y0_9PLAT</name>
<proteinExistence type="predicted"/>
<accession>A0ABD2Q0Y0</accession>
<comment type="caution">
    <text evidence="1">The sequence shown here is derived from an EMBL/GenBank/DDBJ whole genome shotgun (WGS) entry which is preliminary data.</text>
</comment>
<dbReference type="Proteomes" id="UP001626550">
    <property type="component" value="Unassembled WGS sequence"/>
</dbReference>
<dbReference type="Gene3D" id="3.10.10.10">
    <property type="entry name" value="HIV Type 1 Reverse Transcriptase, subunit A, domain 1"/>
    <property type="match status" value="1"/>
</dbReference>
<dbReference type="AlphaFoldDB" id="A0ABD2Q0Y0"/>
<evidence type="ECO:0000313" key="1">
    <source>
        <dbReference type="EMBL" id="KAL3313290.1"/>
    </source>
</evidence>
<keyword evidence="2" id="KW-1185">Reference proteome</keyword>
<dbReference type="InterPro" id="IPR043502">
    <property type="entry name" value="DNA/RNA_pol_sf"/>
</dbReference>